<accession>A0A1G9UF24</accession>
<feature type="chain" id="PRO_5010370701" evidence="1">
    <location>
        <begin position="29"/>
        <end position="347"/>
    </location>
</feature>
<dbReference type="PROSITE" id="PS51257">
    <property type="entry name" value="PROKAR_LIPOPROTEIN"/>
    <property type="match status" value="1"/>
</dbReference>
<reference evidence="3" key="1">
    <citation type="submission" date="2016-10" db="EMBL/GenBank/DDBJ databases">
        <authorList>
            <person name="Varghese N."/>
            <person name="Submissions S."/>
        </authorList>
    </citation>
    <scope>NUCLEOTIDE SEQUENCE [LARGE SCALE GENOMIC DNA]</scope>
    <source>
        <strain evidence="3">DSM 19110</strain>
    </source>
</reference>
<dbReference type="RefSeq" id="WP_074607325.1">
    <property type="nucleotide sequence ID" value="NZ_FNGY01000004.1"/>
</dbReference>
<organism evidence="2 3">
    <name type="scientific">Pedobacter steynii</name>
    <dbReference type="NCBI Taxonomy" id="430522"/>
    <lineage>
        <taxon>Bacteria</taxon>
        <taxon>Pseudomonadati</taxon>
        <taxon>Bacteroidota</taxon>
        <taxon>Sphingobacteriia</taxon>
        <taxon>Sphingobacteriales</taxon>
        <taxon>Sphingobacteriaceae</taxon>
        <taxon>Pedobacter</taxon>
    </lineage>
</organism>
<dbReference type="Proteomes" id="UP000183200">
    <property type="component" value="Unassembled WGS sequence"/>
</dbReference>
<name>A0A1G9UF24_9SPHI</name>
<sequence>MNPYKYSGLGSFCILIMLMATLISCEKAIDNSVPEGTPGREAYNTQIKTALTNDSVWVTQFMNKNKASIKVGFAFMKDGNANLYKLNYTPITVIQQLRKAIALRPADAVEINSLIAAFGGLADATLRNILITNPANISFKESVDKFFPLTLKGPSGRIELSEGTNTYNIYGSFNTSLTFLNSSFLSDLKKDKDFDFDFLIKSYHRDSIGLEGYYGPNMNRQATIKPVLLTDMRQHINARNLSILSLGFSTELRVAGKAIATDGATYLDNQFSESYDKANKCLVFKAITGQTPAPELANITALKATETAFTPGDAKPVAGTVIAKYIGYDAGVKESIKNGTVVELVVK</sequence>
<keyword evidence="3" id="KW-1185">Reference proteome</keyword>
<evidence type="ECO:0000256" key="1">
    <source>
        <dbReference type="SAM" id="SignalP"/>
    </source>
</evidence>
<dbReference type="OrthoDB" id="647990at2"/>
<keyword evidence="1" id="KW-0732">Signal</keyword>
<proteinExistence type="predicted"/>
<evidence type="ECO:0000313" key="3">
    <source>
        <dbReference type="Proteomes" id="UP000183200"/>
    </source>
</evidence>
<evidence type="ECO:0000313" key="2">
    <source>
        <dbReference type="EMBL" id="SDM58423.1"/>
    </source>
</evidence>
<dbReference type="EMBL" id="FNGY01000004">
    <property type="protein sequence ID" value="SDM58423.1"/>
    <property type="molecule type" value="Genomic_DNA"/>
</dbReference>
<protein>
    <submittedName>
        <fullName evidence="2">Uncharacterized protein</fullName>
    </submittedName>
</protein>
<feature type="signal peptide" evidence="1">
    <location>
        <begin position="1"/>
        <end position="28"/>
    </location>
</feature>
<gene>
    <name evidence="2" type="ORF">SAMN05421820_104152</name>
</gene>
<dbReference type="AlphaFoldDB" id="A0A1G9UF24"/>